<sequence length="82" mass="8845">MPEDKHTGPETIVPANDNTPLTGDTADADIAPGVKLDRVVFDIARVIGRRMAREDFERLRAATANDNSPGHVGETEDGTETE</sequence>
<evidence type="ECO:0000313" key="2">
    <source>
        <dbReference type="EMBL" id="GAB1582887.1"/>
    </source>
</evidence>
<comment type="caution">
    <text evidence="2">The sequence shown here is derived from an EMBL/GenBank/DDBJ whole genome shotgun (WGS) entry which is preliminary data.</text>
</comment>
<gene>
    <name evidence="2" type="ORF">PPNSA23_28300</name>
</gene>
<dbReference type="RefSeq" id="WP_407865423.1">
    <property type="nucleotide sequence ID" value="NZ_BAAFZP010000001.1"/>
</dbReference>
<protein>
    <submittedName>
        <fullName evidence="2">Uncharacterized protein</fullName>
    </submittedName>
</protein>
<accession>A0ABQ0H1U9</accession>
<feature type="region of interest" description="Disordered" evidence="1">
    <location>
        <begin position="1"/>
        <end position="25"/>
    </location>
</feature>
<organism evidence="2 3">
    <name type="scientific">Phyllobacterium phragmitis</name>
    <dbReference type="NCBI Taxonomy" id="2670329"/>
    <lineage>
        <taxon>Bacteria</taxon>
        <taxon>Pseudomonadati</taxon>
        <taxon>Pseudomonadota</taxon>
        <taxon>Alphaproteobacteria</taxon>
        <taxon>Hyphomicrobiales</taxon>
        <taxon>Phyllobacteriaceae</taxon>
        <taxon>Phyllobacterium</taxon>
    </lineage>
</organism>
<evidence type="ECO:0000256" key="1">
    <source>
        <dbReference type="SAM" id="MobiDB-lite"/>
    </source>
</evidence>
<proteinExistence type="predicted"/>
<dbReference type="Proteomes" id="UP001628091">
    <property type="component" value="Unassembled WGS sequence"/>
</dbReference>
<feature type="region of interest" description="Disordered" evidence="1">
    <location>
        <begin position="59"/>
        <end position="82"/>
    </location>
</feature>
<dbReference type="EMBL" id="BAAFZP010000001">
    <property type="protein sequence ID" value="GAB1582887.1"/>
    <property type="molecule type" value="Genomic_DNA"/>
</dbReference>
<name>A0ABQ0H1U9_9HYPH</name>
<evidence type="ECO:0000313" key="3">
    <source>
        <dbReference type="Proteomes" id="UP001628091"/>
    </source>
</evidence>
<reference evidence="2 3" key="1">
    <citation type="submission" date="2024-10" db="EMBL/GenBank/DDBJ databases">
        <title>Isolation, draft genome sequencing and identification of Phyllobacterium sp. NSA23, isolated from leaf soil.</title>
        <authorList>
            <person name="Akita H."/>
        </authorList>
    </citation>
    <scope>NUCLEOTIDE SEQUENCE [LARGE SCALE GENOMIC DNA]</scope>
    <source>
        <strain evidence="2 3">NSA23</strain>
    </source>
</reference>
<keyword evidence="3" id="KW-1185">Reference proteome</keyword>